<gene>
    <name evidence="15" type="primary">g7860</name>
    <name evidence="15" type="ORF">VP750_LOCUS6741</name>
</gene>
<evidence type="ECO:0000256" key="3">
    <source>
        <dbReference type="ARBA" id="ARBA00006003"/>
    </source>
</evidence>
<dbReference type="PANTHER" id="PTHR44998">
    <property type="match status" value="1"/>
</dbReference>
<dbReference type="InterPro" id="IPR029489">
    <property type="entry name" value="OGT/SEC/SPY_C"/>
</dbReference>
<evidence type="ECO:0000256" key="7">
    <source>
        <dbReference type="ARBA" id="ARBA00022737"/>
    </source>
</evidence>
<dbReference type="SUPFAM" id="SSF48452">
    <property type="entry name" value="TPR-like"/>
    <property type="match status" value="1"/>
</dbReference>
<dbReference type="Gene3D" id="3.90.1480.20">
    <property type="entry name" value="Glycosyl transferase family 29"/>
    <property type="match status" value="1"/>
</dbReference>
<dbReference type="Proteomes" id="UP001497392">
    <property type="component" value="Unassembled WGS sequence"/>
</dbReference>
<evidence type="ECO:0000313" key="15">
    <source>
        <dbReference type="EMBL" id="CAL5225082.1"/>
    </source>
</evidence>
<dbReference type="InterPro" id="IPR001675">
    <property type="entry name" value="Glyco_trans_29"/>
</dbReference>
<dbReference type="InterPro" id="IPR038578">
    <property type="entry name" value="GT29-like_sf"/>
</dbReference>
<evidence type="ECO:0000256" key="8">
    <source>
        <dbReference type="ARBA" id="ARBA00022803"/>
    </source>
</evidence>
<keyword evidence="9" id="KW-0735">Signal-anchor</keyword>
<evidence type="ECO:0000256" key="12">
    <source>
        <dbReference type="ARBA" id="ARBA00023136"/>
    </source>
</evidence>
<comment type="similarity">
    <text evidence="3">Belongs to the glycosyltransferase 29 family.</text>
</comment>
<comment type="pathway">
    <text evidence="2">Protein modification; protein glycosylation.</text>
</comment>
<evidence type="ECO:0000256" key="13">
    <source>
        <dbReference type="ARBA" id="ARBA00023180"/>
    </source>
</evidence>
<keyword evidence="13" id="KW-0325">Glycoprotein</keyword>
<evidence type="ECO:0000313" key="16">
    <source>
        <dbReference type="Proteomes" id="UP001497392"/>
    </source>
</evidence>
<keyword evidence="5" id="KW-0808">Transferase</keyword>
<reference evidence="15 16" key="1">
    <citation type="submission" date="2024-06" db="EMBL/GenBank/DDBJ databases">
        <authorList>
            <person name="Kraege A."/>
            <person name="Thomma B."/>
        </authorList>
    </citation>
    <scope>NUCLEOTIDE SEQUENCE [LARGE SCALE GENOMIC DNA]</scope>
</reference>
<dbReference type="Gene3D" id="3.40.50.11380">
    <property type="match status" value="1"/>
</dbReference>
<dbReference type="PANTHER" id="PTHR44998:SF1">
    <property type="entry name" value="UDP-N-ACETYLGLUCOSAMINE--PEPTIDE N-ACETYLGLUCOSAMINYLTRANSFERASE 110 KDA SUBUNIT"/>
    <property type="match status" value="1"/>
</dbReference>
<keyword evidence="11" id="KW-0333">Golgi apparatus</keyword>
<sequence>MSDFQAAYRRLLGMLTSDQGNAAPVLRCTLEVLVGAVPLTGAQRALMLNLSGTCHALLGRTTEAVKDFAAALQIDVGGVVNLLNCANLHKRRGQTERALSYFQRARQSCPESTESAVGAAGILIDHKRDYVRAHAILSGMASRLESDDTTEGRQGLRLLCVLAHALGHTDEASRVLKVVSGSAAAPLLPSEFYEDTQAIDRARAEFLTALRADAPCPFLDLLKVGLPLSYQGRRNLAALREVERYCRRAFGVPAREDVPERADARERSPYRLRVAFLSANLNNHSVTKDRRGIIERLDRTRFEVIVLTLEAVRDAMGGVVCGAADRHIVLDRSPTDNTATILRLNLDCLVYPDIGLESRTYWYAMHRLAPVQLTTWGHSETSGLETIDYFVSSALFEPVAAQENYCERLITMRSLSTYYHRPPVVEGRARWQYGLPTAGHMYRVPATMIKLHPDFDQYMLDVLRGDEKGFVVLITDRKPGLVCRMRGRLDSVLGPSLAPRVHLVPYQEAFGDFLGLLSVADVIMDSHPFGGCNTSFEAFACGVPVVTHPSRFLNGRFTAGLYRRMGFTDLVADNREQFTELCLRLATDEAFARSMRTLLAERAGLLFGEEASVIEWGETLQKLARHRLSPARPIDFIPGPGDIVFIGNGPSAVRHPLGAVIDQSERVVRLNDYRTKGYELFVGEKTTTWAVSDQIGMDRKRYEAVTEVRVVCPTAKRDAWGRTKSPYEGLEKCQVVGEEIERTIMETGAGAGVPASSKWPSTGLSVLYHLVQECENCYVVGFDAFEGEDGSLHYFEEHDRCDHDREIERKALHALEERGKLVNLATACGAVMVENLA</sequence>
<keyword evidence="4" id="KW-0328">Glycosyltransferase</keyword>
<evidence type="ECO:0000256" key="5">
    <source>
        <dbReference type="ARBA" id="ARBA00022679"/>
    </source>
</evidence>
<organism evidence="15 16">
    <name type="scientific">Coccomyxa viridis</name>
    <dbReference type="NCBI Taxonomy" id="1274662"/>
    <lineage>
        <taxon>Eukaryota</taxon>
        <taxon>Viridiplantae</taxon>
        <taxon>Chlorophyta</taxon>
        <taxon>core chlorophytes</taxon>
        <taxon>Trebouxiophyceae</taxon>
        <taxon>Trebouxiophyceae incertae sedis</taxon>
        <taxon>Coccomyxaceae</taxon>
        <taxon>Coccomyxa</taxon>
    </lineage>
</organism>
<evidence type="ECO:0000256" key="9">
    <source>
        <dbReference type="ARBA" id="ARBA00022968"/>
    </source>
</evidence>
<protein>
    <submittedName>
        <fullName evidence="15">G7860 protein</fullName>
    </submittedName>
</protein>
<keyword evidence="12" id="KW-0472">Membrane</keyword>
<accession>A0ABP1G3E8</accession>
<comment type="caution">
    <text evidence="15">The sequence shown here is derived from an EMBL/GenBank/DDBJ whole genome shotgun (WGS) entry which is preliminary data.</text>
</comment>
<evidence type="ECO:0000256" key="6">
    <source>
        <dbReference type="ARBA" id="ARBA00022692"/>
    </source>
</evidence>
<keyword evidence="6" id="KW-0812">Transmembrane</keyword>
<keyword evidence="16" id="KW-1185">Reference proteome</keyword>
<evidence type="ECO:0000256" key="2">
    <source>
        <dbReference type="ARBA" id="ARBA00004922"/>
    </source>
</evidence>
<dbReference type="EMBL" id="CAXHTA020000012">
    <property type="protein sequence ID" value="CAL5225082.1"/>
    <property type="molecule type" value="Genomic_DNA"/>
</dbReference>
<dbReference type="Pfam" id="PF00777">
    <property type="entry name" value="Glyco_transf_29"/>
    <property type="match status" value="2"/>
</dbReference>
<dbReference type="Gene3D" id="3.40.50.2000">
    <property type="entry name" value="Glycogen Phosphorylase B"/>
    <property type="match status" value="1"/>
</dbReference>
<evidence type="ECO:0000256" key="10">
    <source>
        <dbReference type="ARBA" id="ARBA00022989"/>
    </source>
</evidence>
<evidence type="ECO:0000259" key="14">
    <source>
        <dbReference type="Pfam" id="PF13844"/>
    </source>
</evidence>
<dbReference type="SUPFAM" id="SSF53756">
    <property type="entry name" value="UDP-Glycosyltransferase/glycogen phosphorylase"/>
    <property type="match status" value="1"/>
</dbReference>
<keyword evidence="8" id="KW-0802">TPR repeat</keyword>
<evidence type="ECO:0000256" key="1">
    <source>
        <dbReference type="ARBA" id="ARBA00004323"/>
    </source>
</evidence>
<feature type="domain" description="O-GlcNAc transferase C-terminal" evidence="14">
    <location>
        <begin position="519"/>
        <end position="599"/>
    </location>
</feature>
<evidence type="ECO:0000256" key="11">
    <source>
        <dbReference type="ARBA" id="ARBA00023034"/>
    </source>
</evidence>
<name>A0ABP1G3E8_9CHLO</name>
<dbReference type="Gene3D" id="1.25.40.10">
    <property type="entry name" value="Tetratricopeptide repeat domain"/>
    <property type="match status" value="1"/>
</dbReference>
<keyword evidence="7" id="KW-0677">Repeat</keyword>
<keyword evidence="10" id="KW-1133">Transmembrane helix</keyword>
<proteinExistence type="inferred from homology"/>
<evidence type="ECO:0000256" key="4">
    <source>
        <dbReference type="ARBA" id="ARBA00022676"/>
    </source>
</evidence>
<dbReference type="InterPro" id="IPR011990">
    <property type="entry name" value="TPR-like_helical_dom_sf"/>
</dbReference>
<dbReference type="Pfam" id="PF13844">
    <property type="entry name" value="Glyco_transf_41"/>
    <property type="match status" value="1"/>
</dbReference>
<comment type="subcellular location">
    <subcellularLocation>
        <location evidence="1">Golgi apparatus membrane</location>
        <topology evidence="1">Single-pass type II membrane protein</topology>
    </subcellularLocation>
</comment>